<keyword evidence="3" id="KW-1185">Reference proteome</keyword>
<dbReference type="SUPFAM" id="SSF51735">
    <property type="entry name" value="NAD(P)-binding Rossmann-fold domains"/>
    <property type="match status" value="1"/>
</dbReference>
<reference evidence="2 3" key="1">
    <citation type="journal article" date="2016" name="Mol. Biol. Evol.">
        <title>Comparative Genomics of Early-Diverging Mushroom-Forming Fungi Provides Insights into the Origins of Lignocellulose Decay Capabilities.</title>
        <authorList>
            <person name="Nagy L.G."/>
            <person name="Riley R."/>
            <person name="Tritt A."/>
            <person name="Adam C."/>
            <person name="Daum C."/>
            <person name="Floudas D."/>
            <person name="Sun H."/>
            <person name="Yadav J.S."/>
            <person name="Pangilinan J."/>
            <person name="Larsson K.H."/>
            <person name="Matsuura K."/>
            <person name="Barry K."/>
            <person name="Labutti K."/>
            <person name="Kuo R."/>
            <person name="Ohm R.A."/>
            <person name="Bhattacharya S.S."/>
            <person name="Shirouzu T."/>
            <person name="Yoshinaga Y."/>
            <person name="Martin F.M."/>
            <person name="Grigoriev I.V."/>
            <person name="Hibbett D.S."/>
        </authorList>
    </citation>
    <scope>NUCLEOTIDE SEQUENCE [LARGE SCALE GENOMIC DNA]</scope>
    <source>
        <strain evidence="2 3">HHB12733</strain>
    </source>
</reference>
<dbReference type="AlphaFoldDB" id="A0A165CBZ3"/>
<dbReference type="InParanoid" id="A0A165CBZ3"/>
<dbReference type="InterPro" id="IPR051606">
    <property type="entry name" value="Polyketide_Oxido-like"/>
</dbReference>
<dbReference type="InterPro" id="IPR016040">
    <property type="entry name" value="NAD(P)-bd_dom"/>
</dbReference>
<dbReference type="GO" id="GO:0016646">
    <property type="term" value="F:oxidoreductase activity, acting on the CH-NH group of donors, NAD or NADP as acceptor"/>
    <property type="evidence" value="ECO:0007669"/>
    <property type="project" value="TreeGrafter"/>
</dbReference>
<feature type="domain" description="NAD(P)-binding" evidence="1">
    <location>
        <begin position="7"/>
        <end position="171"/>
    </location>
</feature>
<organism evidence="2 3">
    <name type="scientific">Calocera cornea HHB12733</name>
    <dbReference type="NCBI Taxonomy" id="1353952"/>
    <lineage>
        <taxon>Eukaryota</taxon>
        <taxon>Fungi</taxon>
        <taxon>Dikarya</taxon>
        <taxon>Basidiomycota</taxon>
        <taxon>Agaricomycotina</taxon>
        <taxon>Dacrymycetes</taxon>
        <taxon>Dacrymycetales</taxon>
        <taxon>Dacrymycetaceae</taxon>
        <taxon>Calocera</taxon>
    </lineage>
</organism>
<dbReference type="STRING" id="1353952.A0A165CBZ3"/>
<name>A0A165CBZ3_9BASI</name>
<dbReference type="InterPro" id="IPR036291">
    <property type="entry name" value="NAD(P)-bd_dom_sf"/>
</dbReference>
<dbReference type="PANTHER" id="PTHR43355:SF7">
    <property type="entry name" value="NAD(P)-BINDING DOMAIN-CONTAINING PROTEIN"/>
    <property type="match status" value="1"/>
</dbReference>
<evidence type="ECO:0000313" key="2">
    <source>
        <dbReference type="EMBL" id="KZT50555.1"/>
    </source>
</evidence>
<dbReference type="Proteomes" id="UP000076842">
    <property type="component" value="Unassembled WGS sequence"/>
</dbReference>
<dbReference type="PANTHER" id="PTHR43355">
    <property type="entry name" value="FLAVIN REDUCTASE (NADPH)"/>
    <property type="match status" value="1"/>
</dbReference>
<dbReference type="OrthoDB" id="10254221at2759"/>
<evidence type="ECO:0000259" key="1">
    <source>
        <dbReference type="Pfam" id="PF13460"/>
    </source>
</evidence>
<proteinExistence type="predicted"/>
<dbReference type="Pfam" id="PF13460">
    <property type="entry name" value="NAD_binding_10"/>
    <property type="match status" value="1"/>
</dbReference>
<accession>A0A165CBZ3</accession>
<sequence>MQVLVIGAAGHLGSQVVYHLLSTGNLVTAFVRSRSKLLAALPDACSTSPSLTIVEGDALSSSSLAAAIGSTACTAVVNCAGWPGFFPWQTSTFPDIGRAVVDACVEALPQGGRVWMLAGMFVCDRPGGGLLMDSTHVYVESRQVLEYLQTKGTSLNWAMLCPGLMQPGPPKPAQDLEAGYDIPPHWPVPSWLSRIPVVGFVAVSGAAMFGGYTLSFESVAVWLVENLEEEEYRRRRVALRVRS</sequence>
<dbReference type="EMBL" id="KV424161">
    <property type="protein sequence ID" value="KZT50555.1"/>
    <property type="molecule type" value="Genomic_DNA"/>
</dbReference>
<evidence type="ECO:0000313" key="3">
    <source>
        <dbReference type="Proteomes" id="UP000076842"/>
    </source>
</evidence>
<dbReference type="Gene3D" id="3.40.50.720">
    <property type="entry name" value="NAD(P)-binding Rossmann-like Domain"/>
    <property type="match status" value="1"/>
</dbReference>
<protein>
    <submittedName>
        <fullName evidence="2">NAD(P)-binding protein</fullName>
    </submittedName>
</protein>
<gene>
    <name evidence="2" type="ORF">CALCODRAFT_513219</name>
</gene>